<organism evidence="4">
    <name type="scientific">Schistosoma curassoni</name>
    <dbReference type="NCBI Taxonomy" id="6186"/>
    <lineage>
        <taxon>Eukaryota</taxon>
        <taxon>Metazoa</taxon>
        <taxon>Spiralia</taxon>
        <taxon>Lophotrochozoa</taxon>
        <taxon>Platyhelminthes</taxon>
        <taxon>Trematoda</taxon>
        <taxon>Digenea</taxon>
        <taxon>Strigeidida</taxon>
        <taxon>Schistosomatoidea</taxon>
        <taxon>Schistosomatidae</taxon>
        <taxon>Schistosoma</taxon>
    </lineage>
</organism>
<gene>
    <name evidence="2" type="ORF">SCUD_LOCUS8541</name>
</gene>
<sequence length="76" mass="8587">MNNLIHLVLIGLYRLVSSSREDLIVLPENVFHASTNNQEPGTVLLDADYHNHSLSTNDAPYKFDNNISEDLNSDDF</sequence>
<dbReference type="Proteomes" id="UP000279833">
    <property type="component" value="Unassembled WGS sequence"/>
</dbReference>
<protein>
    <submittedName>
        <fullName evidence="4">dTDP-4-dehydrorhamnose 3,5-epimerase</fullName>
    </submittedName>
</protein>
<evidence type="ECO:0000256" key="1">
    <source>
        <dbReference type="SAM" id="SignalP"/>
    </source>
</evidence>
<reference evidence="4" key="1">
    <citation type="submission" date="2016-06" db="UniProtKB">
        <authorList>
            <consortium name="WormBaseParasite"/>
        </authorList>
    </citation>
    <scope>IDENTIFICATION</scope>
</reference>
<reference evidence="2 3" key="2">
    <citation type="submission" date="2018-11" db="EMBL/GenBank/DDBJ databases">
        <authorList>
            <consortium name="Pathogen Informatics"/>
        </authorList>
    </citation>
    <scope>NUCLEOTIDE SEQUENCE [LARGE SCALE GENOMIC DNA]</scope>
    <source>
        <strain evidence="2">Dakar</strain>
        <strain evidence="3">Dakar, Senegal</strain>
    </source>
</reference>
<evidence type="ECO:0000313" key="2">
    <source>
        <dbReference type="EMBL" id="VDP31324.1"/>
    </source>
</evidence>
<feature type="chain" id="PRO_5043140715" evidence="1">
    <location>
        <begin position="19"/>
        <end position="76"/>
    </location>
</feature>
<evidence type="ECO:0000313" key="3">
    <source>
        <dbReference type="Proteomes" id="UP000279833"/>
    </source>
</evidence>
<dbReference type="AlphaFoldDB" id="A0A183K0N0"/>
<keyword evidence="1" id="KW-0732">Signal</keyword>
<evidence type="ECO:0000313" key="4">
    <source>
        <dbReference type="WBParaSite" id="SCUD_0000854101-mRNA-1"/>
    </source>
</evidence>
<feature type="signal peptide" evidence="1">
    <location>
        <begin position="1"/>
        <end position="18"/>
    </location>
</feature>
<keyword evidence="3" id="KW-1185">Reference proteome</keyword>
<dbReference type="WBParaSite" id="SCUD_0000854101-mRNA-1">
    <property type="protein sequence ID" value="SCUD_0000854101-mRNA-1"/>
    <property type="gene ID" value="SCUD_0000854101"/>
</dbReference>
<dbReference type="EMBL" id="UZAK01032797">
    <property type="protein sequence ID" value="VDP31324.1"/>
    <property type="molecule type" value="Genomic_DNA"/>
</dbReference>
<proteinExistence type="predicted"/>
<name>A0A183K0N0_9TREM</name>
<accession>A0A183K0N0</accession>